<feature type="compositionally biased region" description="Basic and acidic residues" evidence="1">
    <location>
        <begin position="443"/>
        <end position="459"/>
    </location>
</feature>
<dbReference type="Pfam" id="PF11926">
    <property type="entry name" value="DUF3444"/>
    <property type="match status" value="2"/>
</dbReference>
<protein>
    <recommendedName>
        <fullName evidence="2">J domain-containing protein</fullName>
    </recommendedName>
</protein>
<dbReference type="InterPro" id="IPR024593">
    <property type="entry name" value="DUF3444"/>
</dbReference>
<dbReference type="AlphaFoldDB" id="A0AAX6GC74"/>
<feature type="compositionally biased region" description="Basic and acidic residues" evidence="1">
    <location>
        <begin position="772"/>
        <end position="783"/>
    </location>
</feature>
<feature type="domain" description="J" evidence="2">
    <location>
        <begin position="66"/>
        <end position="130"/>
    </location>
</feature>
<evidence type="ECO:0000313" key="4">
    <source>
        <dbReference type="Proteomes" id="UP001140949"/>
    </source>
</evidence>
<keyword evidence="4" id="KW-1185">Reference proteome</keyword>
<reference evidence="3" key="2">
    <citation type="submission" date="2023-04" db="EMBL/GenBank/DDBJ databases">
        <authorList>
            <person name="Bruccoleri R.E."/>
            <person name="Oakeley E.J."/>
            <person name="Faust A.-M."/>
            <person name="Dessus-Babus S."/>
            <person name="Altorfer M."/>
            <person name="Burckhardt D."/>
            <person name="Oertli M."/>
            <person name="Naumann U."/>
            <person name="Petersen F."/>
            <person name="Wong J."/>
        </authorList>
    </citation>
    <scope>NUCLEOTIDE SEQUENCE</scope>
    <source>
        <strain evidence="3">GSM-AAB239-AS_SAM_17_03QT</strain>
        <tissue evidence="3">Leaf</tissue>
    </source>
</reference>
<dbReference type="EMBL" id="JANAVB010020999">
    <property type="protein sequence ID" value="KAJ6826314.1"/>
    <property type="molecule type" value="Genomic_DNA"/>
</dbReference>
<organism evidence="3 4">
    <name type="scientific">Iris pallida</name>
    <name type="common">Sweet iris</name>
    <dbReference type="NCBI Taxonomy" id="29817"/>
    <lineage>
        <taxon>Eukaryota</taxon>
        <taxon>Viridiplantae</taxon>
        <taxon>Streptophyta</taxon>
        <taxon>Embryophyta</taxon>
        <taxon>Tracheophyta</taxon>
        <taxon>Spermatophyta</taxon>
        <taxon>Magnoliopsida</taxon>
        <taxon>Liliopsida</taxon>
        <taxon>Asparagales</taxon>
        <taxon>Iridaceae</taxon>
        <taxon>Iridoideae</taxon>
        <taxon>Irideae</taxon>
        <taxon>Iris</taxon>
    </lineage>
</organism>
<name>A0AAX6GC74_IRIPA</name>
<feature type="region of interest" description="Disordered" evidence="1">
    <location>
        <begin position="229"/>
        <end position="384"/>
    </location>
</feature>
<dbReference type="InterPro" id="IPR036869">
    <property type="entry name" value="J_dom_sf"/>
</dbReference>
<dbReference type="InterPro" id="IPR001623">
    <property type="entry name" value="DnaJ_domain"/>
</dbReference>
<feature type="compositionally biased region" description="Polar residues" evidence="1">
    <location>
        <begin position="141"/>
        <end position="161"/>
    </location>
</feature>
<feature type="compositionally biased region" description="Acidic residues" evidence="1">
    <location>
        <begin position="333"/>
        <end position="344"/>
    </location>
</feature>
<evidence type="ECO:0000256" key="1">
    <source>
        <dbReference type="SAM" id="MobiDB-lite"/>
    </source>
</evidence>
<feature type="compositionally biased region" description="Polar residues" evidence="1">
    <location>
        <begin position="746"/>
        <end position="758"/>
    </location>
</feature>
<feature type="compositionally biased region" description="Polar residues" evidence="1">
    <location>
        <begin position="232"/>
        <end position="262"/>
    </location>
</feature>
<dbReference type="CDD" id="cd06257">
    <property type="entry name" value="DnaJ"/>
    <property type="match status" value="1"/>
</dbReference>
<dbReference type="Pfam" id="PF00226">
    <property type="entry name" value="DnaJ"/>
    <property type="match status" value="1"/>
</dbReference>
<dbReference type="Gene3D" id="1.10.287.110">
    <property type="entry name" value="DnaJ domain"/>
    <property type="match status" value="1"/>
</dbReference>
<dbReference type="PANTHER" id="PTHR47374">
    <property type="entry name" value="ENDOSOME ANTIGEN-LIKE PROTEIN, PUTATIVE (DUF3444)-RELATED"/>
    <property type="match status" value="1"/>
</dbReference>
<feature type="region of interest" description="Disordered" evidence="1">
    <location>
        <begin position="439"/>
        <end position="461"/>
    </location>
</feature>
<feature type="region of interest" description="Disordered" evidence="1">
    <location>
        <begin position="728"/>
        <end position="832"/>
    </location>
</feature>
<reference evidence="3" key="1">
    <citation type="journal article" date="2023" name="GigaByte">
        <title>Genome assembly of the bearded iris, Iris pallida Lam.</title>
        <authorList>
            <person name="Bruccoleri R.E."/>
            <person name="Oakeley E.J."/>
            <person name="Faust A.M.E."/>
            <person name="Altorfer M."/>
            <person name="Dessus-Babus S."/>
            <person name="Burckhardt D."/>
            <person name="Oertli M."/>
            <person name="Naumann U."/>
            <person name="Petersen F."/>
            <person name="Wong J."/>
        </authorList>
    </citation>
    <scope>NUCLEOTIDE SEQUENCE</scope>
    <source>
        <strain evidence="3">GSM-AAB239-AS_SAM_17_03QT</strain>
    </source>
</reference>
<dbReference type="PROSITE" id="PS50076">
    <property type="entry name" value="DNAJ_2"/>
    <property type="match status" value="1"/>
</dbReference>
<comment type="caution">
    <text evidence="3">The sequence shown here is derived from an EMBL/GenBank/DDBJ whole genome shotgun (WGS) entry which is preliminary data.</text>
</comment>
<gene>
    <name evidence="3" type="ORF">M6B38_372870</name>
</gene>
<dbReference type="GO" id="GO:0005783">
    <property type="term" value="C:endoplasmic reticulum"/>
    <property type="evidence" value="ECO:0007669"/>
    <property type="project" value="UniProtKB-ARBA"/>
</dbReference>
<feature type="compositionally biased region" description="Polar residues" evidence="1">
    <location>
        <begin position="785"/>
        <end position="795"/>
    </location>
</feature>
<proteinExistence type="predicted"/>
<accession>A0AAX6GC74</accession>
<dbReference type="SMART" id="SM00271">
    <property type="entry name" value="DnaJ"/>
    <property type="match status" value="1"/>
</dbReference>
<dbReference type="SUPFAM" id="SSF46565">
    <property type="entry name" value="Chaperone J-domain"/>
    <property type="match status" value="1"/>
</dbReference>
<feature type="region of interest" description="Disordered" evidence="1">
    <location>
        <begin position="140"/>
        <end position="161"/>
    </location>
</feature>
<feature type="compositionally biased region" description="Basic and acidic residues" evidence="1">
    <location>
        <begin position="796"/>
        <end position="819"/>
    </location>
</feature>
<dbReference type="PANTHER" id="PTHR47374:SF6">
    <property type="entry name" value="ENDOSOME ANTIGEN-LIKE PROTEIN, PUTATIVE (DUF3444)-RELATED"/>
    <property type="match status" value="1"/>
</dbReference>
<feature type="compositionally biased region" description="Basic and acidic residues" evidence="1">
    <location>
        <begin position="294"/>
        <end position="313"/>
    </location>
</feature>
<sequence>MECNKQEAIRAKEIAENKLHNRDFTGAQKMVLKAQQLFPDLENVSQMLTVCEVHCAAGTKVNGETDWYRILQVEPAADDSVIKKQYRKLALLLHPDKNKFGGAEAAFKLVVEAHRTLSDRDKRALHNMKRGVGFRTASMRPVQQSNRPSFTKKQPGVSTNTTSTQFNDINQPQAPSFSSSQTFWTICPFCGIRYQYYQSIMNRALRCQSCLKPFIAYDLNAQPVPSAAAWNRTGNPQPDTNSGTAAAMASQANMGKGSTASEPSAGAGMNTEFVAGSSKNTKENGKVEGGLGTGKDKKFEKVKLPEVRKRDQAVKPSAGGSQKRGRKMVVETSESESSDSDVVVEDGNPVGQDASAGITPRRSTRQKQNISYKENRGGDDDDFVTPLSKKLRKEGISMNAQQRNNEFDEGKTNGFKVQSDAAISAERNDKLKREGVFGNLPKGSHEVQHDAGKHERGLHTDASSEADATVDCSSDASQLPGTISYPDPEFCDFGKDRDKSKFAADQIWAAYDEFDAMPRYYAWIREVCSPKFMLKYTWLEYDPVTRDESMWFEGDLPVGCGSYKVGKSDDTEDFLIFSHLMPLKKGTKRNSFDIYPRKSEVWALFKDWSIEWASCMDDKRHYEYDVVEVLSDFTEGAEIIAVRLVKIKGFVGLFVKSTDKVTGSLKIRKCDILQFSHKIPSYRLAGNEGLGILEGSVELDCASLPPNFAATYPSVSLESIKVTVHDLDSMSSDSHSGAKEELPRCATSSSSFKLNQRSAQEDVEEVQSSSFHNKENGDCKREYNLMNTTPYTANESGKHAESDELAPKQQVDTRERSIHAQDPNANENRSLDYEYPDSEFYDFEEGRSVGKFEQGQIWALYSDIDSYPKYYCLIKKLELENFKVIVRWLEGYSDRDEDGQWYRKQLPVGCGTFKIMQESAEFDSVDTFSHLVHARPMTGRKHYAIIPTVGEIWALYKNWSIGWSFSDLKSCELDVVEILASDSSGFRVSVLTKVSGYKFVFKPQKGSSTELYIPTAERLRFSHQIPAFRLTEERGGKLRGYWELDPASVPGQFLVSS</sequence>
<dbReference type="PRINTS" id="PR00625">
    <property type="entry name" value="JDOMAIN"/>
</dbReference>
<evidence type="ECO:0000313" key="3">
    <source>
        <dbReference type="EMBL" id="KAJ6826314.1"/>
    </source>
</evidence>
<evidence type="ECO:0000259" key="2">
    <source>
        <dbReference type="PROSITE" id="PS50076"/>
    </source>
</evidence>
<dbReference type="Proteomes" id="UP001140949">
    <property type="component" value="Unassembled WGS sequence"/>
</dbReference>